<dbReference type="SUPFAM" id="SSF51735">
    <property type="entry name" value="NAD(P)-binding Rossmann-fold domains"/>
    <property type="match status" value="1"/>
</dbReference>
<dbReference type="GO" id="GO:0004316">
    <property type="term" value="F:3-oxoacyl-[acyl-carrier-protein] reductase (NADPH) activity"/>
    <property type="evidence" value="ECO:0007669"/>
    <property type="project" value="UniProtKB-EC"/>
</dbReference>
<evidence type="ECO:0000313" key="4">
    <source>
        <dbReference type="Proteomes" id="UP000789423"/>
    </source>
</evidence>
<dbReference type="PRINTS" id="PR00081">
    <property type="entry name" value="GDHRDH"/>
</dbReference>
<reference evidence="3 4" key="1">
    <citation type="submission" date="2021-10" db="EMBL/GenBank/DDBJ databases">
        <authorList>
            <person name="Criscuolo A."/>
        </authorList>
    </citation>
    <scope>NUCLEOTIDE SEQUENCE [LARGE SCALE GENOMIC DNA]</scope>
    <source>
        <strain evidence="4">CIP 111899</strain>
    </source>
</reference>
<dbReference type="CDD" id="cd05233">
    <property type="entry name" value="SDR_c"/>
    <property type="match status" value="1"/>
</dbReference>
<dbReference type="Gene3D" id="3.40.50.720">
    <property type="entry name" value="NAD(P)-binding Rossmann-like Domain"/>
    <property type="match status" value="1"/>
</dbReference>
<comment type="caution">
    <text evidence="3">The sequence shown here is derived from an EMBL/GenBank/DDBJ whole genome shotgun (WGS) entry which is preliminary data.</text>
</comment>
<dbReference type="PANTHER" id="PTHR48107">
    <property type="entry name" value="NADPH-DEPENDENT ALDEHYDE REDUCTASE-LIKE PROTEIN, CHLOROPLASTIC-RELATED"/>
    <property type="match status" value="1"/>
</dbReference>
<dbReference type="PANTHER" id="PTHR48107:SF7">
    <property type="entry name" value="RE15974P"/>
    <property type="match status" value="1"/>
</dbReference>
<dbReference type="NCBIfam" id="NF009499">
    <property type="entry name" value="PRK12859.1"/>
    <property type="match status" value="1"/>
</dbReference>
<comment type="similarity">
    <text evidence="1">Belongs to the short-chain dehydrogenases/reductases (SDR) family.</text>
</comment>
<dbReference type="InterPro" id="IPR020904">
    <property type="entry name" value="Sc_DH/Rdtase_CS"/>
</dbReference>
<name>A0ABN8A5Z1_9BACI</name>
<keyword evidence="2 3" id="KW-0560">Oxidoreductase</keyword>
<dbReference type="PROSITE" id="PS00061">
    <property type="entry name" value="ADH_SHORT"/>
    <property type="match status" value="1"/>
</dbReference>
<dbReference type="InterPro" id="IPR036291">
    <property type="entry name" value="NAD(P)-bd_dom_sf"/>
</dbReference>
<dbReference type="EMBL" id="CAKJTI010000026">
    <property type="protein sequence ID" value="CAG9614331.1"/>
    <property type="molecule type" value="Genomic_DNA"/>
</dbReference>
<evidence type="ECO:0000256" key="2">
    <source>
        <dbReference type="ARBA" id="ARBA00023002"/>
    </source>
</evidence>
<dbReference type="RefSeq" id="WP_230576302.1">
    <property type="nucleotide sequence ID" value="NZ_CAKJTI010000026.1"/>
</dbReference>
<protein>
    <submittedName>
        <fullName evidence="3">3-oxoacyl-[acyl-carrier-protein] reductase FabG</fullName>
        <ecNumber evidence="3">1.1.1.100</ecNumber>
    </submittedName>
</protein>
<dbReference type="Proteomes" id="UP000789423">
    <property type="component" value="Unassembled WGS sequence"/>
</dbReference>
<sequence length="264" mass="29200">MRKIAIVTGATRLHGIGAAVCKELAQKGTDIFFTYWPRYDKTMPWGMERDEPFLLKEEVESFGVRCDMAEINLAQSYAPNRLLYMVSERFGEPTILVNNAAYSINTNYESIDVEKLDSHYTVNVRAPILLSTLFMKYFTKEKGGRIINLTSGQSLAPMPDELAYAVTKGAIETFTVSIAPAAAKKGITVNAVNPGPTNTGWMNEEMKQYFATRFPTGRVGEPKDAAQLIAFLVSEEAAWVTGQVIHSTGGFYPALTDSKTLTSR</sequence>
<keyword evidence="4" id="KW-1185">Reference proteome</keyword>
<dbReference type="InterPro" id="IPR002347">
    <property type="entry name" value="SDR_fam"/>
</dbReference>
<evidence type="ECO:0000313" key="3">
    <source>
        <dbReference type="EMBL" id="CAG9614331.1"/>
    </source>
</evidence>
<dbReference type="PRINTS" id="PR00080">
    <property type="entry name" value="SDRFAMILY"/>
</dbReference>
<accession>A0ABN8A5Z1</accession>
<dbReference type="NCBIfam" id="NF009389">
    <property type="entry name" value="PRK12748.1"/>
    <property type="match status" value="1"/>
</dbReference>
<organism evidence="3 4">
    <name type="scientific">Bacillus rhizoplanae</name>
    <dbReference type="NCBI Taxonomy" id="2880966"/>
    <lineage>
        <taxon>Bacteria</taxon>
        <taxon>Bacillati</taxon>
        <taxon>Bacillota</taxon>
        <taxon>Bacilli</taxon>
        <taxon>Bacillales</taxon>
        <taxon>Bacillaceae</taxon>
        <taxon>Bacillus</taxon>
    </lineage>
</organism>
<gene>
    <name evidence="3" type="primary">fabG_8</name>
    <name evidence="3" type="ORF">BACCIP111899_03558</name>
</gene>
<dbReference type="EC" id="1.1.1.100" evidence="3"/>
<proteinExistence type="inferred from homology"/>
<evidence type="ECO:0000256" key="1">
    <source>
        <dbReference type="ARBA" id="ARBA00006484"/>
    </source>
</evidence>
<dbReference type="Pfam" id="PF13561">
    <property type="entry name" value="adh_short_C2"/>
    <property type="match status" value="1"/>
</dbReference>